<evidence type="ECO:0000313" key="7">
    <source>
        <dbReference type="Proteomes" id="UP000572984"/>
    </source>
</evidence>
<protein>
    <submittedName>
        <fullName evidence="6">DUF3320 domain-containing protein</fullName>
    </submittedName>
</protein>
<dbReference type="GO" id="GO:0004386">
    <property type="term" value="F:helicase activity"/>
    <property type="evidence" value="ECO:0007669"/>
    <property type="project" value="InterPro"/>
</dbReference>
<evidence type="ECO:0000259" key="5">
    <source>
        <dbReference type="Pfam" id="PF18741"/>
    </source>
</evidence>
<dbReference type="InterPro" id="IPR045055">
    <property type="entry name" value="DNA2/NAM7-like"/>
</dbReference>
<feature type="domain" description="DUF3320" evidence="2">
    <location>
        <begin position="1682"/>
        <end position="1729"/>
    </location>
</feature>
<evidence type="ECO:0000256" key="1">
    <source>
        <dbReference type="SAM" id="MobiDB-lite"/>
    </source>
</evidence>
<reference evidence="6 7" key="1">
    <citation type="submission" date="2020-07" db="EMBL/GenBank/DDBJ databases">
        <title>Draft genome and description of Microvirga mediterraneensis Marseille-Q2068 sp. nov.</title>
        <authorList>
            <person name="Boxberger M."/>
        </authorList>
    </citation>
    <scope>NUCLEOTIDE SEQUENCE [LARGE SCALE GENOMIC DNA]</scope>
    <source>
        <strain evidence="6 7">Marseille-Q2068</strain>
    </source>
</reference>
<feature type="region of interest" description="Disordered" evidence="1">
    <location>
        <begin position="74"/>
        <end position="111"/>
    </location>
</feature>
<dbReference type="InterPro" id="IPR047187">
    <property type="entry name" value="SF1_C_Upf1"/>
</dbReference>
<dbReference type="EMBL" id="JACDXJ010000003">
    <property type="protein sequence ID" value="MBA1159208.1"/>
    <property type="molecule type" value="Genomic_DNA"/>
</dbReference>
<dbReference type="Proteomes" id="UP000572984">
    <property type="component" value="Unassembled WGS sequence"/>
</dbReference>
<feature type="domain" description="DNA2/NAM7 helicase-like C-terminal" evidence="4">
    <location>
        <begin position="1291"/>
        <end position="1475"/>
    </location>
</feature>
<evidence type="ECO:0000259" key="3">
    <source>
        <dbReference type="Pfam" id="PF13086"/>
    </source>
</evidence>
<dbReference type="SUPFAM" id="SSF52980">
    <property type="entry name" value="Restriction endonuclease-like"/>
    <property type="match status" value="1"/>
</dbReference>
<feature type="compositionally biased region" description="Acidic residues" evidence="1">
    <location>
        <begin position="80"/>
        <end position="102"/>
    </location>
</feature>
<dbReference type="CDD" id="cd18808">
    <property type="entry name" value="SF1_C_Upf1"/>
    <property type="match status" value="1"/>
</dbReference>
<dbReference type="Pfam" id="PF11784">
    <property type="entry name" value="DUF3320"/>
    <property type="match status" value="1"/>
</dbReference>
<dbReference type="InterPro" id="IPR041679">
    <property type="entry name" value="DNA2/NAM7-like_C"/>
</dbReference>
<proteinExistence type="predicted"/>
<dbReference type="FunFam" id="3.40.50.300:FF:002063">
    <property type="entry name" value="DNA helicase related protein"/>
    <property type="match status" value="1"/>
</dbReference>
<dbReference type="InterPro" id="IPR049468">
    <property type="entry name" value="Restrct_endonuc-II-like_dom"/>
</dbReference>
<evidence type="ECO:0000313" key="6">
    <source>
        <dbReference type="EMBL" id="MBA1159208.1"/>
    </source>
</evidence>
<gene>
    <name evidence="6" type="ORF">H0S73_24295</name>
</gene>
<dbReference type="Gene3D" id="3.40.960.10">
    <property type="entry name" value="VSR Endonuclease"/>
    <property type="match status" value="1"/>
</dbReference>
<dbReference type="Pfam" id="PF18741">
    <property type="entry name" value="MTES_1575"/>
    <property type="match status" value="1"/>
</dbReference>
<dbReference type="InterPro" id="IPR011335">
    <property type="entry name" value="Restrct_endonuc-II-like"/>
</dbReference>
<name>A0A838BV31_9HYPH</name>
<feature type="domain" description="DNA2/NAM7 helicase helicase" evidence="3">
    <location>
        <begin position="1216"/>
        <end position="1255"/>
    </location>
</feature>
<dbReference type="InterPro" id="IPR041677">
    <property type="entry name" value="DNA2/NAM7_AAA_11"/>
</dbReference>
<evidence type="ECO:0000259" key="2">
    <source>
        <dbReference type="Pfam" id="PF11784"/>
    </source>
</evidence>
<dbReference type="Pfam" id="PF13086">
    <property type="entry name" value="AAA_11"/>
    <property type="match status" value="1"/>
</dbReference>
<evidence type="ECO:0000259" key="4">
    <source>
        <dbReference type="Pfam" id="PF13087"/>
    </source>
</evidence>
<feature type="domain" description="Restriction endonuclease type II-like" evidence="5">
    <location>
        <begin position="1522"/>
        <end position="1619"/>
    </location>
</feature>
<keyword evidence="7" id="KW-1185">Reference proteome</keyword>
<dbReference type="Pfam" id="PF13195">
    <property type="entry name" value="DUF4011"/>
    <property type="match status" value="1"/>
</dbReference>
<dbReference type="RefSeq" id="WP_181054797.1">
    <property type="nucleotide sequence ID" value="NZ_JACDXJ010000003.1"/>
</dbReference>
<dbReference type="InterPro" id="IPR027417">
    <property type="entry name" value="P-loop_NTPase"/>
</dbReference>
<dbReference type="PANTHER" id="PTHR10887:SF530">
    <property type="entry name" value="SUPERFAMILY I DNA HELICASES"/>
    <property type="match status" value="1"/>
</dbReference>
<dbReference type="FunFam" id="3.40.960.10:FF:000002">
    <property type="entry name" value="DNA helicase related protein"/>
    <property type="match status" value="1"/>
</dbReference>
<comment type="caution">
    <text evidence="6">The sequence shown here is derived from an EMBL/GenBank/DDBJ whole genome shotgun (WGS) entry which is preliminary data.</text>
</comment>
<sequence>MSLVEEASVFQSNLPLETKLDRARMELLDLSARNRLLNIPRFSKSAKTIEIVDEKSSEIFRLLVRDGKAFTFVPGREDRDGAEEEDPSSVELTQPEETDEIDERGVSRRHADTKLQTRMTPKGLQKRLLDLYYDARTLEEEQGVNILFLALGTLKWIDPNNKDNIRYAPLILLPVSLDRGTAGEKFRLRWRQEDPASNLSLEAYLDRVHALKLPEFEPGDDLDPAAYIAEVADAVSTKREWSVNPDDVVLGFFSFAKFLMYRDLDPESWPADSKLTEQPLIRGLLADGFSARDELLSEDVNIDAHISPSEMLHIVDSDGSQTLAVHDVRKGRNLVIQGPPGTGKSQTIANVIASAVADGKTVLFVAEKMAALEVVKRRLDQAGVGDACLELHSNKANKRILLEELRRTWDLGSPRGEFPGSLTGRLVEARDVLNGHATRLHRRHAPSELSPYQVLGHLVRLRQAGQRPVDLTLDGPTTWSPDDLSERRRILHELVQRVEDIGLPARHPWHGVGLDMILPTTLERLVPRIEGLKARTDALRVEIGELARTLEHPDPGTFDDIVPLRELADVLAAAPTLSADALAASVWDEHADGIRGLVALGFDFERRSRELAPSVPAEALQTSVDGLEAQLAWLPQDFPASAFDRMRRLADLLPRLWTDAERLKRELGATGEVDTFAAVSRLVSMGERVAAAPDASPEAFAAAIWDQGVEQAGDLTDAVAVLETVRAQVGDRLLDVAWNTDVAAARQALAMHTGLFRYFSGDWRKAKALVRTIVRTPDMPAPELIELLDQLMKGQAAAKAIRDGDAFGRSAFGADWRGERSASAPLGALVAWMRTLRGLGAEPRLIAGRLAERSEVRERSAQLQRVLDEISPLLKSLWSDLGSVAPAAFDGAASIEHVNLGIVDGRVRALVAADDLSRQVLRTMPERLPERLELIRSLFAWQQVARALAERGDLGRSAFGEAWNGIFSDWERLSAAVDWITRHGSLRFLAARLPERQEIADRSQRAEKDANSISSDLRELLSSLKSGPTPLFGVASDGAMPLSGLSDRLGLWLANTEQLSKWVSYRERADRGHALGLGNIIDHLADGRLETAAAHATFEMAYYEAILAEFVAKEPDLGRFDGNLHGRLAREFANLDRERIKAASLEVVRAHHRRIPSRDGGVGPVGVLRAEMARRRGHMPIRQLMQRAGPAVQALKPVLMMSPLSVAQFLTPGRMTFDLLVMDEASQIQPVDALGAIARCRQVVVVGDERQLPPTKFFAKMTGGQAEDDDGEGAQVADIESILGLFSARGLPQRMLRWHYRSRHQSLIAVSNSQFYENKLFIVPSPYTQEAGMGLRFHHVPNGIFDSGGTGTNAIEARTVAEAIIRHAKSHPGLSLGVATFSVSQRRAIQDELEILRRLNPDTEDFFHAHPSEPFFVKNLENVQGDERDVIMISVGYARNAQGYMAMRFGPLGADGGERRLNVLISRAKRRCEVFSSITDEDIDLERAKGKGVFAFKLFLHYARTGRLSVAQTSGREADSVFEEQVASALQARGYQVHPQVGIAGFFIDLAIADPERPGRYLIGIECDGAAYHSSRSARDRDRLRQAVLEDHGWIIHRIWSTDWFQRPQEQLERTIAAIEAAKVELDERIELGARRHRAVPVEVVTVERADVTEIGLVDVVEDGLAERLYVEATPSRPGTYELHETPVGIMADLVDQVVKVETPVHIDEVVTRLRGAWNLQRAGARIQAAVEEGVKLAVSRGRIERKGPFLFLPEADTRLRDRRNVMSPGLRKPEMISPSEIAVGVVQVVTTNLGATDEEIALSISRLLGFKATSAQLKAIIGQVVDGLLIEGKLVRDGVMLTLASSATEVGAPRAAEQLVPG</sequence>
<dbReference type="InterPro" id="IPR021754">
    <property type="entry name" value="DUF3320"/>
</dbReference>
<accession>A0A838BV31</accession>
<dbReference type="Pfam" id="PF13087">
    <property type="entry name" value="AAA_12"/>
    <property type="match status" value="1"/>
</dbReference>
<dbReference type="InterPro" id="IPR025103">
    <property type="entry name" value="DUF4011"/>
</dbReference>
<dbReference type="SUPFAM" id="SSF52540">
    <property type="entry name" value="P-loop containing nucleoside triphosphate hydrolases"/>
    <property type="match status" value="2"/>
</dbReference>
<organism evidence="6 7">
    <name type="scientific">Microvirga mediterraneensis</name>
    <dbReference type="NCBI Taxonomy" id="2754695"/>
    <lineage>
        <taxon>Bacteria</taxon>
        <taxon>Pseudomonadati</taxon>
        <taxon>Pseudomonadota</taxon>
        <taxon>Alphaproteobacteria</taxon>
        <taxon>Hyphomicrobiales</taxon>
        <taxon>Methylobacteriaceae</taxon>
        <taxon>Microvirga</taxon>
    </lineage>
</organism>
<dbReference type="Gene3D" id="3.40.50.300">
    <property type="entry name" value="P-loop containing nucleotide triphosphate hydrolases"/>
    <property type="match status" value="3"/>
</dbReference>
<dbReference type="PANTHER" id="PTHR10887">
    <property type="entry name" value="DNA2/NAM7 HELICASE FAMILY"/>
    <property type="match status" value="1"/>
</dbReference>